<dbReference type="PANTHER" id="PTHR34107:SF1">
    <property type="entry name" value="SLL0198 PROTEIN"/>
    <property type="match status" value="1"/>
</dbReference>
<evidence type="ECO:0000313" key="3">
    <source>
        <dbReference type="Proteomes" id="UP000248857"/>
    </source>
</evidence>
<dbReference type="Gene3D" id="3.90.1570.10">
    <property type="entry name" value="tt1808, chain A"/>
    <property type="match status" value="1"/>
</dbReference>
<name>A0A2W1JB68_9CYAN</name>
<dbReference type="InterPro" id="IPR011335">
    <property type="entry name" value="Restrct_endonuc-II-like"/>
</dbReference>
<feature type="domain" description="Putative restriction endonuclease" evidence="1">
    <location>
        <begin position="17"/>
        <end position="187"/>
    </location>
</feature>
<evidence type="ECO:0000259" key="1">
    <source>
        <dbReference type="Pfam" id="PF05685"/>
    </source>
</evidence>
<organism evidence="2 3">
    <name type="scientific">Acaryochloris thomasi RCC1774</name>
    <dbReference type="NCBI Taxonomy" id="1764569"/>
    <lineage>
        <taxon>Bacteria</taxon>
        <taxon>Bacillati</taxon>
        <taxon>Cyanobacteriota</taxon>
        <taxon>Cyanophyceae</taxon>
        <taxon>Acaryochloridales</taxon>
        <taxon>Acaryochloridaceae</taxon>
        <taxon>Acaryochloris</taxon>
        <taxon>Acaryochloris thomasi</taxon>
    </lineage>
</organism>
<dbReference type="RefSeq" id="WP_110988126.1">
    <property type="nucleotide sequence ID" value="NZ_CAWNWM010000018.1"/>
</dbReference>
<dbReference type="InterPro" id="IPR012296">
    <property type="entry name" value="Nuclease_put_TT1808"/>
</dbReference>
<dbReference type="Pfam" id="PF05685">
    <property type="entry name" value="Uma2"/>
    <property type="match status" value="1"/>
</dbReference>
<dbReference type="OrthoDB" id="9799703at2"/>
<accession>A0A2W1JB68</accession>
<dbReference type="AlphaFoldDB" id="A0A2W1JB68"/>
<dbReference type="SUPFAM" id="SSF52980">
    <property type="entry name" value="Restriction endonuclease-like"/>
    <property type="match status" value="1"/>
</dbReference>
<dbReference type="EMBL" id="PQWO01000018">
    <property type="protein sequence ID" value="PZD71340.1"/>
    <property type="molecule type" value="Genomic_DNA"/>
</dbReference>
<dbReference type="CDD" id="cd06260">
    <property type="entry name" value="DUF820-like"/>
    <property type="match status" value="1"/>
</dbReference>
<sequence>MPLSTLKMPATATLTSDQFYDLCRANPQWQLERTAQGDLVVCDPTDEAIGRRKAHLLIQIGIWNERHQLGTVFDSSTSFHLPNGAARSPGLAWIHGERWNQLPLSERQNFPSLAPDFVMELISRKEDMAEVQAKMQEYADNGVQLGWLMNFCTRQVEVYRPGLHKQVLRQPNQLSGDPLLPGFVLKLSGFWY</sequence>
<dbReference type="PANTHER" id="PTHR34107">
    <property type="entry name" value="SLL0198 PROTEIN-RELATED"/>
    <property type="match status" value="1"/>
</dbReference>
<comment type="caution">
    <text evidence="2">The sequence shown here is derived from an EMBL/GenBank/DDBJ whole genome shotgun (WGS) entry which is preliminary data.</text>
</comment>
<reference evidence="2 3" key="1">
    <citation type="journal article" date="2018" name="Sci. Rep.">
        <title>A novel species of the marine cyanobacterium Acaryochloris with a unique pigment content and lifestyle.</title>
        <authorList>
            <person name="Partensky F."/>
            <person name="Six C."/>
            <person name="Ratin M."/>
            <person name="Garczarek L."/>
            <person name="Vaulot D."/>
            <person name="Probert I."/>
            <person name="Calteau A."/>
            <person name="Gourvil P."/>
            <person name="Marie D."/>
            <person name="Grebert T."/>
            <person name="Bouchier C."/>
            <person name="Le Panse S."/>
            <person name="Gachenot M."/>
            <person name="Rodriguez F."/>
            <person name="Garrido J.L."/>
        </authorList>
    </citation>
    <scope>NUCLEOTIDE SEQUENCE [LARGE SCALE GENOMIC DNA]</scope>
    <source>
        <strain evidence="2 3">RCC1774</strain>
    </source>
</reference>
<keyword evidence="3" id="KW-1185">Reference proteome</keyword>
<gene>
    <name evidence="2" type="ORF">C1752_06619</name>
</gene>
<proteinExistence type="predicted"/>
<dbReference type="InterPro" id="IPR008538">
    <property type="entry name" value="Uma2"/>
</dbReference>
<evidence type="ECO:0000313" key="2">
    <source>
        <dbReference type="EMBL" id="PZD71340.1"/>
    </source>
</evidence>
<protein>
    <recommendedName>
        <fullName evidence="1">Putative restriction endonuclease domain-containing protein</fullName>
    </recommendedName>
</protein>
<dbReference type="Proteomes" id="UP000248857">
    <property type="component" value="Unassembled WGS sequence"/>
</dbReference>